<protein>
    <submittedName>
        <fullName evidence="7">Phosphoglycerate mutase</fullName>
    </submittedName>
</protein>
<name>A0A497EN66_9CREN</name>
<proteinExistence type="inferred from homology"/>
<reference evidence="7 8" key="1">
    <citation type="submission" date="2018-06" db="EMBL/GenBank/DDBJ databases">
        <title>Extensive metabolic versatility and redundancy in microbially diverse, dynamic hydrothermal sediments.</title>
        <authorList>
            <person name="Dombrowski N."/>
            <person name="Teske A."/>
            <person name="Baker B.J."/>
        </authorList>
    </citation>
    <scope>NUCLEOTIDE SEQUENCE [LARGE SCALE GENOMIC DNA]</scope>
    <source>
        <strain evidence="7">B66_G16</strain>
    </source>
</reference>
<accession>A0A497EN66</accession>
<dbReference type="CDD" id="cd16011">
    <property type="entry name" value="iPGM_like"/>
    <property type="match status" value="1"/>
</dbReference>
<evidence type="ECO:0000256" key="1">
    <source>
        <dbReference type="ARBA" id="ARBA00000370"/>
    </source>
</evidence>
<dbReference type="Pfam" id="PF01676">
    <property type="entry name" value="Metalloenzyme"/>
    <property type="match status" value="1"/>
</dbReference>
<dbReference type="GO" id="GO:0046872">
    <property type="term" value="F:metal ion binding"/>
    <property type="evidence" value="ECO:0007669"/>
    <property type="project" value="InterPro"/>
</dbReference>
<dbReference type="InterPro" id="IPR004456">
    <property type="entry name" value="Pglycerate_mutase_ApgM"/>
</dbReference>
<comment type="caution">
    <text evidence="7">The sequence shown here is derived from an EMBL/GenBank/DDBJ whole genome shotgun (WGS) entry which is preliminary data.</text>
</comment>
<organism evidence="7 8">
    <name type="scientific">Thermoproteota archaeon</name>
    <dbReference type="NCBI Taxonomy" id="2056631"/>
    <lineage>
        <taxon>Archaea</taxon>
        <taxon>Thermoproteota</taxon>
    </lineage>
</organism>
<sequence length="414" mass="45794">MSLVITLVDKLIFVVIDGLGDRRCKSLFGKTPLEAATTPFLDFFAKNGKVGLVDVVDPSIPPTSETGILSLLGYDVLKIKISRGPLEALGVGIQLSDELAFRTDFATFRDGIIIDRRAGRIREGIKELEKAINERVILEDVNFVFKSTLAHRGVVIFYSEKFELSEYVSDTDPGKAGVPPKICKPLILGESEIRTAKAVNEFVRKSHLVLNFHKVNLKRKAKGLLEANYLLLRGAGIGLPKVRKLPEVYKKFWNCIAGSPLEKGIARLVGMNVVDIPEATGDVDTDLRAKVKALFDFFDEYDCFFLHIKGADEAGHDGNCELKKEMIEKIDGIFFSEIFSNVNLKKTILCVTADHATPCELMRHSSDPVPILICGGKVKKDEIDNFSERSCVKGGLGRLRGIDILGLLMRELGK</sequence>
<dbReference type="InterPro" id="IPR017850">
    <property type="entry name" value="Alkaline_phosphatase_core_sf"/>
</dbReference>
<dbReference type="AlphaFoldDB" id="A0A497EN66"/>
<dbReference type="Proteomes" id="UP000278475">
    <property type="component" value="Unassembled WGS sequence"/>
</dbReference>
<evidence type="ECO:0000256" key="4">
    <source>
        <dbReference type="ARBA" id="ARBA00005524"/>
    </source>
</evidence>
<dbReference type="GO" id="GO:0006096">
    <property type="term" value="P:glycolytic process"/>
    <property type="evidence" value="ECO:0007669"/>
    <property type="project" value="UniProtKB-KW"/>
</dbReference>
<dbReference type="Pfam" id="PF10143">
    <property type="entry name" value="PhosphMutase"/>
    <property type="match status" value="1"/>
</dbReference>
<dbReference type="Gene3D" id="3.30.70.2130">
    <property type="entry name" value="Metalloenzyme domain"/>
    <property type="match status" value="1"/>
</dbReference>
<dbReference type="InterPro" id="IPR042253">
    <property type="entry name" value="Pglycerate_mutase_ApgM_sf"/>
</dbReference>
<evidence type="ECO:0000313" key="8">
    <source>
        <dbReference type="Proteomes" id="UP000278475"/>
    </source>
</evidence>
<comment type="catalytic activity">
    <reaction evidence="1">
        <text>(2R)-2-phosphoglycerate = (2R)-3-phosphoglycerate</text>
        <dbReference type="Rhea" id="RHEA:15901"/>
        <dbReference type="ChEBI" id="CHEBI:58272"/>
        <dbReference type="ChEBI" id="CHEBI:58289"/>
        <dbReference type="EC" id="5.4.2.12"/>
    </reaction>
</comment>
<dbReference type="PIRSF" id="PIRSF006392">
    <property type="entry name" value="IPGAM_arch"/>
    <property type="match status" value="1"/>
</dbReference>
<comment type="similarity">
    <text evidence="4">Belongs to the BPG-independent phosphoglycerate mutase family. A-PGAM subfamily.</text>
</comment>
<feature type="domain" description="Metalloenzyme" evidence="6">
    <location>
        <begin position="10"/>
        <end position="407"/>
    </location>
</feature>
<comment type="pathway">
    <text evidence="3">Carbohydrate degradation.</text>
</comment>
<evidence type="ECO:0000256" key="2">
    <source>
        <dbReference type="ARBA" id="ARBA00002315"/>
    </source>
</evidence>
<keyword evidence="5" id="KW-0324">Glycolysis</keyword>
<gene>
    <name evidence="7" type="ORF">DRJ31_08635</name>
</gene>
<evidence type="ECO:0000256" key="3">
    <source>
        <dbReference type="ARBA" id="ARBA00004921"/>
    </source>
</evidence>
<evidence type="ECO:0000259" key="6">
    <source>
        <dbReference type="Pfam" id="PF01676"/>
    </source>
</evidence>
<dbReference type="SUPFAM" id="SSF53649">
    <property type="entry name" value="Alkaline phosphatase-like"/>
    <property type="match status" value="1"/>
</dbReference>
<dbReference type="Gene3D" id="3.40.720.10">
    <property type="entry name" value="Alkaline Phosphatase, subunit A"/>
    <property type="match status" value="2"/>
</dbReference>
<evidence type="ECO:0000256" key="5">
    <source>
        <dbReference type="ARBA" id="ARBA00023152"/>
    </source>
</evidence>
<comment type="function">
    <text evidence="2">Catalyzes the interconversion of 2-phosphoglycerate and 3-phosphoglycerate.</text>
</comment>
<dbReference type="GO" id="GO:0004619">
    <property type="term" value="F:phosphoglycerate mutase activity"/>
    <property type="evidence" value="ECO:0007669"/>
    <property type="project" value="UniProtKB-EC"/>
</dbReference>
<dbReference type="InterPro" id="IPR006124">
    <property type="entry name" value="Metalloenzyme"/>
</dbReference>
<evidence type="ECO:0000313" key="7">
    <source>
        <dbReference type="EMBL" id="RLE47583.1"/>
    </source>
</evidence>
<dbReference type="NCBIfam" id="TIGR00306">
    <property type="entry name" value="apgM"/>
    <property type="match status" value="1"/>
</dbReference>
<dbReference type="PANTHER" id="PTHR31209:SF0">
    <property type="entry name" value="METALLOENZYME DOMAIN-CONTAINING PROTEIN"/>
    <property type="match status" value="1"/>
</dbReference>
<dbReference type="PANTHER" id="PTHR31209">
    <property type="entry name" value="COFACTOR-INDEPENDENT PHOSPHOGLYCERATE MUTASE"/>
    <property type="match status" value="1"/>
</dbReference>
<dbReference type="EMBL" id="QMQV01000118">
    <property type="protein sequence ID" value="RLE47583.1"/>
    <property type="molecule type" value="Genomic_DNA"/>
</dbReference>